<dbReference type="GO" id="GO:0140359">
    <property type="term" value="F:ABC-type transporter activity"/>
    <property type="evidence" value="ECO:0007669"/>
    <property type="project" value="InterPro"/>
</dbReference>
<dbReference type="AlphaFoldDB" id="A0A815NSG4"/>
<proteinExistence type="predicted"/>
<dbReference type="Gene3D" id="3.40.50.300">
    <property type="entry name" value="P-loop containing nucleotide triphosphate hydrolases"/>
    <property type="match status" value="1"/>
</dbReference>
<dbReference type="SUPFAM" id="SSF52540">
    <property type="entry name" value="P-loop containing nucleoside triphosphate hydrolases"/>
    <property type="match status" value="1"/>
</dbReference>
<sequence length="455" mass="52634">MIAVTIILHYGNVLMHSNPFLIFIIFEIYALSTISLAYVSNRCFYSKAKIAAACSGIIYLLTYVPCTYISIREDFAQDIIPKWAKMLASLFSTRAFGMGVKYIAFYENIGTGIQFDNIQYSPVEDDHFTCFETILFIVLDTCIYLILMWYIENIYPGTYGIPKKWYFPFTISYWTGETYVEPNWIKKFKKINLFRWIICGKHHMPYTFHWSTLSLNQIINDSKRNQDYFEHDEHLNDQIIGVRLINLTKIFDKKKFAVQNLSLDLYEGEILSFLGHNGAGKTTTMSILTGLIPATSGTATIYDQDINIDMDKIRKNLGWCPQHNVLFEKLTVEEHLLFFSKLKQVQNGQLKCCGTSLFLKTTFGEGYVLTLVKKDPWMGSKNDLTSTITQCIPQAYLKEETRNRHSFPEFFSILDSRKESLSITGYGVQDVSLEEVFLKVTEQYKTMNSRFCDLS</sequence>
<dbReference type="PANTHER" id="PTHR19229:SF36">
    <property type="entry name" value="ATP-BINDING CASSETTE SUB-FAMILY A MEMBER 2"/>
    <property type="match status" value="1"/>
</dbReference>
<dbReference type="GO" id="GO:0016020">
    <property type="term" value="C:membrane"/>
    <property type="evidence" value="ECO:0007669"/>
    <property type="project" value="InterPro"/>
</dbReference>
<evidence type="ECO:0000313" key="6">
    <source>
        <dbReference type="Proteomes" id="UP000663882"/>
    </source>
</evidence>
<evidence type="ECO:0000313" key="5">
    <source>
        <dbReference type="EMBL" id="CAF1437718.1"/>
    </source>
</evidence>
<feature type="transmembrane region" description="Helical" evidence="3">
    <location>
        <begin position="127"/>
        <end position="151"/>
    </location>
</feature>
<keyword evidence="3" id="KW-0812">Transmembrane</keyword>
<keyword evidence="3" id="KW-1133">Transmembrane helix</keyword>
<accession>A0A815NSG4</accession>
<keyword evidence="3" id="KW-0472">Membrane</keyword>
<comment type="caution">
    <text evidence="5">The sequence shown here is derived from an EMBL/GenBank/DDBJ whole genome shotgun (WGS) entry which is preliminary data.</text>
</comment>
<feature type="transmembrane region" description="Helical" evidence="3">
    <location>
        <begin position="83"/>
        <end position="106"/>
    </location>
</feature>
<evidence type="ECO:0000259" key="4">
    <source>
        <dbReference type="Pfam" id="PF00005"/>
    </source>
</evidence>
<evidence type="ECO:0000256" key="1">
    <source>
        <dbReference type="ARBA" id="ARBA00022448"/>
    </source>
</evidence>
<name>A0A815NSG4_9BILA</name>
<dbReference type="InterPro" id="IPR026082">
    <property type="entry name" value="ABCA"/>
</dbReference>
<feature type="transmembrane region" description="Helical" evidence="3">
    <location>
        <begin position="50"/>
        <end position="71"/>
    </location>
</feature>
<dbReference type="InterPro" id="IPR003439">
    <property type="entry name" value="ABC_transporter-like_ATP-bd"/>
</dbReference>
<keyword evidence="2" id="KW-0677">Repeat</keyword>
<evidence type="ECO:0000256" key="3">
    <source>
        <dbReference type="SAM" id="Phobius"/>
    </source>
</evidence>
<organism evidence="5 6">
    <name type="scientific">Rotaria sordida</name>
    <dbReference type="NCBI Taxonomy" id="392033"/>
    <lineage>
        <taxon>Eukaryota</taxon>
        <taxon>Metazoa</taxon>
        <taxon>Spiralia</taxon>
        <taxon>Gnathifera</taxon>
        <taxon>Rotifera</taxon>
        <taxon>Eurotatoria</taxon>
        <taxon>Bdelloidea</taxon>
        <taxon>Philodinida</taxon>
        <taxon>Philodinidae</taxon>
        <taxon>Rotaria</taxon>
    </lineage>
</organism>
<dbReference type="Pfam" id="PF00005">
    <property type="entry name" value="ABC_tran"/>
    <property type="match status" value="1"/>
</dbReference>
<dbReference type="GO" id="GO:0016887">
    <property type="term" value="F:ATP hydrolysis activity"/>
    <property type="evidence" value="ECO:0007669"/>
    <property type="project" value="InterPro"/>
</dbReference>
<dbReference type="PANTHER" id="PTHR19229">
    <property type="entry name" value="ATP-BINDING CASSETTE TRANSPORTER SUBFAMILY A ABCA"/>
    <property type="match status" value="1"/>
</dbReference>
<evidence type="ECO:0000256" key="2">
    <source>
        <dbReference type="ARBA" id="ARBA00022737"/>
    </source>
</evidence>
<feature type="transmembrane region" description="Helical" evidence="3">
    <location>
        <begin position="20"/>
        <end position="38"/>
    </location>
</feature>
<protein>
    <recommendedName>
        <fullName evidence="4">ABC transporter domain-containing protein</fullName>
    </recommendedName>
</protein>
<dbReference type="GO" id="GO:0005524">
    <property type="term" value="F:ATP binding"/>
    <property type="evidence" value="ECO:0007669"/>
    <property type="project" value="InterPro"/>
</dbReference>
<dbReference type="Proteomes" id="UP000663882">
    <property type="component" value="Unassembled WGS sequence"/>
</dbReference>
<feature type="domain" description="ABC transporter" evidence="4">
    <location>
        <begin position="258"/>
        <end position="345"/>
    </location>
</feature>
<keyword evidence="1" id="KW-0813">Transport</keyword>
<dbReference type="EMBL" id="CAJNOO010006061">
    <property type="protein sequence ID" value="CAF1437718.1"/>
    <property type="molecule type" value="Genomic_DNA"/>
</dbReference>
<reference evidence="5" key="1">
    <citation type="submission" date="2021-02" db="EMBL/GenBank/DDBJ databases">
        <authorList>
            <person name="Nowell W R."/>
        </authorList>
    </citation>
    <scope>NUCLEOTIDE SEQUENCE</scope>
</reference>
<dbReference type="InterPro" id="IPR027417">
    <property type="entry name" value="P-loop_NTPase"/>
</dbReference>
<dbReference type="OrthoDB" id="6512918at2759"/>
<gene>
    <name evidence="5" type="ORF">RFH988_LOCUS36222</name>
</gene>